<dbReference type="GO" id="GO:0004519">
    <property type="term" value="F:endonuclease activity"/>
    <property type="evidence" value="ECO:0007669"/>
    <property type="project" value="UniProtKB-KW"/>
</dbReference>
<sequence length="247" mass="27091">MRFSRRRRVTRHPVWLTAPLALVVGVAFLSFALAFPRTAFLLSLAALAALLASRGRRGLRGLLRWRGSEPVYAALVCALLSGGALAGQQFISGGHEGTVTVTRVVDGDTIEVAPPVDGIRTVRLIGVDAPETDHPRCGEQPYGREAANFAAGRLEGERVELEFDVERVDRYGRLLAYVRTEDGELFNETLVREGYAQVATFPPNVRYESLFLMHQREARGAERGLWGLSEEELALQTDRGNGIGGEC</sequence>
<feature type="transmembrane region" description="Helical" evidence="4">
    <location>
        <begin position="12"/>
        <end position="33"/>
    </location>
</feature>
<comment type="caution">
    <text evidence="6">The sequence shown here is derived from an EMBL/GenBank/DDBJ whole genome shotgun (WGS) entry which is preliminary data.</text>
</comment>
<proteinExistence type="predicted"/>
<dbReference type="InterPro" id="IPR016071">
    <property type="entry name" value="Staphylococal_nuclease_OB-fold"/>
</dbReference>
<dbReference type="GO" id="GO:0003676">
    <property type="term" value="F:nucleic acid binding"/>
    <property type="evidence" value="ECO:0007669"/>
    <property type="project" value="InterPro"/>
</dbReference>
<dbReference type="Pfam" id="PF00565">
    <property type="entry name" value="SNase"/>
    <property type="match status" value="1"/>
</dbReference>
<dbReference type="PANTHER" id="PTHR12302:SF3">
    <property type="entry name" value="SERINE_THREONINE-PROTEIN KINASE 31"/>
    <property type="match status" value="1"/>
</dbReference>
<dbReference type="PROSITE" id="PS50830">
    <property type="entry name" value="TNASE_3"/>
    <property type="match status" value="1"/>
</dbReference>
<dbReference type="OrthoDB" id="5241375at2"/>
<evidence type="ECO:0000259" key="5">
    <source>
        <dbReference type="PROSITE" id="PS50830"/>
    </source>
</evidence>
<dbReference type="Gene3D" id="2.40.50.90">
    <property type="match status" value="1"/>
</dbReference>
<dbReference type="InterPro" id="IPR002071">
    <property type="entry name" value="Thermonucl_AS"/>
</dbReference>
<organism evidence="6 7">
    <name type="scientific">Rubrobacter taiwanensis</name>
    <dbReference type="NCBI Taxonomy" id="185139"/>
    <lineage>
        <taxon>Bacteria</taxon>
        <taxon>Bacillati</taxon>
        <taxon>Actinomycetota</taxon>
        <taxon>Rubrobacteria</taxon>
        <taxon>Rubrobacterales</taxon>
        <taxon>Rubrobacteraceae</taxon>
        <taxon>Rubrobacter</taxon>
    </lineage>
</organism>
<keyword evidence="1" id="KW-0540">Nuclease</keyword>
<evidence type="ECO:0000256" key="1">
    <source>
        <dbReference type="ARBA" id="ARBA00022722"/>
    </source>
</evidence>
<evidence type="ECO:0000256" key="3">
    <source>
        <dbReference type="ARBA" id="ARBA00022801"/>
    </source>
</evidence>
<dbReference type="PANTHER" id="PTHR12302">
    <property type="entry name" value="EBNA2 BINDING PROTEIN P100"/>
    <property type="match status" value="1"/>
</dbReference>
<evidence type="ECO:0000256" key="4">
    <source>
        <dbReference type="SAM" id="Phobius"/>
    </source>
</evidence>
<reference evidence="6 7" key="1">
    <citation type="submission" date="2019-03" db="EMBL/GenBank/DDBJ databases">
        <title>Whole genome sequence of a novel Rubrobacter taiwanensis strain, isolated from Yellowstone National Park.</title>
        <authorList>
            <person name="Freed S."/>
            <person name="Ramaley R.F."/>
            <person name="Kyndt J.A."/>
        </authorList>
    </citation>
    <scope>NUCLEOTIDE SEQUENCE [LARGE SCALE GENOMIC DNA]</scope>
    <source>
        <strain evidence="6 7">Yellowstone</strain>
    </source>
</reference>
<keyword evidence="2" id="KW-0255">Endonuclease</keyword>
<evidence type="ECO:0000313" key="7">
    <source>
        <dbReference type="Proteomes" id="UP000295244"/>
    </source>
</evidence>
<keyword evidence="4" id="KW-1133">Transmembrane helix</keyword>
<dbReference type="GO" id="GO:0016787">
    <property type="term" value="F:hydrolase activity"/>
    <property type="evidence" value="ECO:0007669"/>
    <property type="project" value="UniProtKB-KW"/>
</dbReference>
<keyword evidence="7" id="KW-1185">Reference proteome</keyword>
<protein>
    <recommendedName>
        <fullName evidence="5">TNase-like domain-containing protein</fullName>
    </recommendedName>
</protein>
<name>A0A4R1BQ97_9ACTN</name>
<dbReference type="EMBL" id="SKBU01000006">
    <property type="protein sequence ID" value="TCJ19854.1"/>
    <property type="molecule type" value="Genomic_DNA"/>
</dbReference>
<dbReference type="SUPFAM" id="SSF50199">
    <property type="entry name" value="Staphylococcal nuclease"/>
    <property type="match status" value="1"/>
</dbReference>
<dbReference type="InterPro" id="IPR035437">
    <property type="entry name" value="SNase_OB-fold_sf"/>
</dbReference>
<keyword evidence="3" id="KW-0378">Hydrolase</keyword>
<dbReference type="CDD" id="cd00175">
    <property type="entry name" value="SNc"/>
    <property type="match status" value="1"/>
</dbReference>
<dbReference type="Proteomes" id="UP000295244">
    <property type="component" value="Unassembled WGS sequence"/>
</dbReference>
<evidence type="ECO:0000313" key="6">
    <source>
        <dbReference type="EMBL" id="TCJ19854.1"/>
    </source>
</evidence>
<dbReference type="RefSeq" id="WP_132688053.1">
    <property type="nucleotide sequence ID" value="NZ_SKBU01000006.1"/>
</dbReference>
<feature type="domain" description="TNase-like" evidence="5">
    <location>
        <begin position="95"/>
        <end position="228"/>
    </location>
</feature>
<evidence type="ECO:0000256" key="2">
    <source>
        <dbReference type="ARBA" id="ARBA00022759"/>
    </source>
</evidence>
<dbReference type="AlphaFoldDB" id="A0A4R1BQ97"/>
<dbReference type="PROSITE" id="PS01123">
    <property type="entry name" value="TNASE_1"/>
    <property type="match status" value="1"/>
</dbReference>
<keyword evidence="4" id="KW-0472">Membrane</keyword>
<keyword evidence="4" id="KW-0812">Transmembrane</keyword>
<dbReference type="SMART" id="SM00318">
    <property type="entry name" value="SNc"/>
    <property type="match status" value="1"/>
</dbReference>
<gene>
    <name evidence="6" type="ORF">E0L93_02550</name>
</gene>
<accession>A0A4R1BQ97</accession>